<evidence type="ECO:0000313" key="2">
    <source>
        <dbReference type="RefSeq" id="XP_024872062.1"/>
    </source>
</evidence>
<dbReference type="GeneID" id="112454740"/>
<gene>
    <name evidence="2" type="primary">LOC112454740</name>
</gene>
<name>A0A6J1PQL9_9HYME</name>
<protein>
    <submittedName>
        <fullName evidence="2">Uncharacterized protein LOC112454740 isoform X2</fullName>
    </submittedName>
</protein>
<accession>A0A6J1PQL9</accession>
<sequence length="311" mass="35973">MAHTREPRYLTVDDSDDDDITFLGEQKCSPIKSCAQLNGTHKKQPQHYDIREVMYSSCKSTCSPLHHSKSPQEFICHSKHRMPDTCHKSGTLSKTNQLKEKYQYEEMLQKLLPENKVRVFDKRTEYTPRRKSIEVIDSEKQSEILIRNNKSHSSVADIPKTMTPSYHRSSMSNCTRIDKEIVPTSNYRIDKDVMVYLQSNKIIPIDKPSTSGAVRRAPASKLPIKVAAANLLRDELAAKAVIMQDFIPQVNKKDDERIKQRNREAEELKKMTCVLSKLNRYVRNAALEEQLARSMKFCMTVLEDRKEPEEQ</sequence>
<organism evidence="1 2">
    <name type="scientific">Temnothorax curvispinosus</name>
    <dbReference type="NCBI Taxonomy" id="300111"/>
    <lineage>
        <taxon>Eukaryota</taxon>
        <taxon>Metazoa</taxon>
        <taxon>Ecdysozoa</taxon>
        <taxon>Arthropoda</taxon>
        <taxon>Hexapoda</taxon>
        <taxon>Insecta</taxon>
        <taxon>Pterygota</taxon>
        <taxon>Neoptera</taxon>
        <taxon>Endopterygota</taxon>
        <taxon>Hymenoptera</taxon>
        <taxon>Apocrita</taxon>
        <taxon>Aculeata</taxon>
        <taxon>Formicoidea</taxon>
        <taxon>Formicidae</taxon>
        <taxon>Myrmicinae</taxon>
        <taxon>Temnothorax</taxon>
    </lineage>
</organism>
<proteinExistence type="predicted"/>
<keyword evidence="1" id="KW-1185">Reference proteome</keyword>
<evidence type="ECO:0000313" key="1">
    <source>
        <dbReference type="Proteomes" id="UP000504618"/>
    </source>
</evidence>
<dbReference type="AlphaFoldDB" id="A0A6J1PQL9"/>
<reference evidence="2" key="1">
    <citation type="submission" date="2025-08" db="UniProtKB">
        <authorList>
            <consortium name="RefSeq"/>
        </authorList>
    </citation>
    <scope>IDENTIFICATION</scope>
    <source>
        <tissue evidence="2">Whole body</tissue>
    </source>
</reference>
<dbReference type="RefSeq" id="XP_024872062.1">
    <property type="nucleotide sequence ID" value="XM_025016294.1"/>
</dbReference>
<dbReference type="Proteomes" id="UP000504618">
    <property type="component" value="Unplaced"/>
</dbReference>